<evidence type="ECO:0000256" key="3">
    <source>
        <dbReference type="ARBA" id="ARBA00022676"/>
    </source>
</evidence>
<dbReference type="Proteomes" id="UP000188912">
    <property type="component" value="Chromosome"/>
</dbReference>
<evidence type="ECO:0000256" key="4">
    <source>
        <dbReference type="ARBA" id="ARBA00022679"/>
    </source>
</evidence>
<gene>
    <name evidence="11 13" type="primary">mtgA</name>
    <name evidence="13" type="ORF">BHV28_01070</name>
</gene>
<keyword evidence="4 11" id="KW-0808">Transferase</keyword>
<dbReference type="AlphaFoldDB" id="A0A1U9JSJ5"/>
<dbReference type="PANTHER" id="PTHR30400:SF0">
    <property type="entry name" value="BIOSYNTHETIC PEPTIDOGLYCAN TRANSGLYCOSYLASE"/>
    <property type="match status" value="1"/>
</dbReference>
<dbReference type="HAMAP" id="MF_00766">
    <property type="entry name" value="PGT_MtgA"/>
    <property type="match status" value="1"/>
</dbReference>
<dbReference type="GO" id="GO:0008955">
    <property type="term" value="F:peptidoglycan glycosyltransferase activity"/>
    <property type="evidence" value="ECO:0007669"/>
    <property type="project" value="UniProtKB-UniRule"/>
</dbReference>
<dbReference type="NCBIfam" id="TIGR02070">
    <property type="entry name" value="mono_pep_trsgly"/>
    <property type="match status" value="1"/>
</dbReference>
<feature type="domain" description="Glycosyl transferase family 51" evidence="12">
    <location>
        <begin position="57"/>
        <end position="220"/>
    </location>
</feature>
<dbReference type="PANTHER" id="PTHR30400">
    <property type="entry name" value="MONOFUNCTIONAL BIOSYNTHETIC PEPTIDOGLYCAN TRANSGLYCOSYLASE"/>
    <property type="match status" value="1"/>
</dbReference>
<evidence type="ECO:0000256" key="5">
    <source>
        <dbReference type="ARBA" id="ARBA00022692"/>
    </source>
</evidence>
<dbReference type="GO" id="GO:0008360">
    <property type="term" value="P:regulation of cell shape"/>
    <property type="evidence" value="ECO:0007669"/>
    <property type="project" value="UniProtKB-KW"/>
</dbReference>
<evidence type="ECO:0000256" key="6">
    <source>
        <dbReference type="ARBA" id="ARBA00022960"/>
    </source>
</evidence>
<dbReference type="Gene3D" id="1.10.3810.10">
    <property type="entry name" value="Biosynthetic peptidoglycan transglycosylase-like"/>
    <property type="match status" value="1"/>
</dbReference>
<dbReference type="EMBL" id="CP017315">
    <property type="protein sequence ID" value="AQS40833.1"/>
    <property type="molecule type" value="Genomic_DNA"/>
</dbReference>
<dbReference type="KEGG" id="thd:BHV28_01070"/>
<dbReference type="STRING" id="1902579.BHV28_01070"/>
<dbReference type="InterPro" id="IPR023346">
    <property type="entry name" value="Lysozyme-like_dom_sf"/>
</dbReference>
<evidence type="ECO:0000313" key="13">
    <source>
        <dbReference type="EMBL" id="AQS40833.1"/>
    </source>
</evidence>
<comment type="pathway">
    <text evidence="11">Cell wall biogenesis; peptidoglycan biosynthesis.</text>
</comment>
<reference evidence="13 14" key="1">
    <citation type="journal article" date="2010" name="Science">
        <title>Genomic comparison of the ants Camponotus floridanus and Harpegnathos saltator.</title>
        <authorList>
            <person name="Bonasio R."/>
            <person name="Zhang G."/>
            <person name="Ye C."/>
            <person name="Mutti N.S."/>
            <person name="Fang X."/>
            <person name="Qin N."/>
            <person name="Donahue G."/>
            <person name="Yang P."/>
            <person name="Li Q."/>
            <person name="Li C."/>
            <person name="Zhang P."/>
            <person name="Huang Z."/>
            <person name="Berger S.L."/>
            <person name="Reinberg D."/>
            <person name="Wang J."/>
            <person name="Liebig J."/>
        </authorList>
    </citation>
    <scope>NUCLEOTIDE SEQUENCE [LARGE SCALE GENOMIC DNA]</scope>
    <source>
        <strain evidence="13 14">Hsal</strain>
    </source>
</reference>
<protein>
    <recommendedName>
        <fullName evidence="11">Biosynthetic peptidoglycan transglycosylase</fullName>
        <ecNumber evidence="11">2.4.99.28</ecNumber>
    </recommendedName>
    <alternativeName>
        <fullName evidence="11">Glycan polymerase</fullName>
    </alternativeName>
    <alternativeName>
        <fullName evidence="11">Peptidoglycan glycosyltransferase MtgA</fullName>
        <shortName evidence="11">PGT</shortName>
    </alternativeName>
</protein>
<keyword evidence="9 11" id="KW-0472">Membrane</keyword>
<evidence type="ECO:0000313" key="14">
    <source>
        <dbReference type="Proteomes" id="UP000188912"/>
    </source>
</evidence>
<evidence type="ECO:0000256" key="2">
    <source>
        <dbReference type="ARBA" id="ARBA00022519"/>
    </source>
</evidence>
<evidence type="ECO:0000256" key="11">
    <source>
        <dbReference type="HAMAP-Rule" id="MF_00766"/>
    </source>
</evidence>
<evidence type="ECO:0000256" key="9">
    <source>
        <dbReference type="ARBA" id="ARBA00023136"/>
    </source>
</evidence>
<comment type="similarity">
    <text evidence="11">Belongs to the glycosyltransferase 51 family.</text>
</comment>
<sequence>MSRKISATAKKLRRLWRKIAALALAAVLLPFILLLIYRLPFVHPVSTLMVRDTVTLHHYKRQWVPIEDISPALINAVLVAEDGRFCAHDGIDWQALKTVVNSESGPQRGASTIPMQTVKNLFLWHDRSYVRKGVEIPLAYAADTILPKKRMMEIYLNIAEWGDGIYGAEAAAQHYFHSPARNLTQWRGALLAASLPNPQQRNPAYPSIKLQQRATIIATRARRSGAYITCLR</sequence>
<keyword evidence="5 11" id="KW-0812">Transmembrane</keyword>
<evidence type="ECO:0000256" key="10">
    <source>
        <dbReference type="ARBA" id="ARBA00023316"/>
    </source>
</evidence>
<keyword evidence="2 11" id="KW-0997">Cell inner membrane</keyword>
<dbReference type="InterPro" id="IPR011812">
    <property type="entry name" value="Pep_trsgly"/>
</dbReference>
<dbReference type="UniPathway" id="UPA00219"/>
<organism evidence="13 14">
    <name type="scientific">Candidatus Tokpelaia hoelldobleri</name>
    <dbReference type="NCBI Taxonomy" id="1902579"/>
    <lineage>
        <taxon>Bacteria</taxon>
        <taxon>Pseudomonadati</taxon>
        <taxon>Pseudomonadota</taxon>
        <taxon>Alphaproteobacteria</taxon>
        <taxon>Hyphomicrobiales</taxon>
        <taxon>Candidatus Tokpelaia</taxon>
    </lineage>
</organism>
<dbReference type="GO" id="GO:0071555">
    <property type="term" value="P:cell wall organization"/>
    <property type="evidence" value="ECO:0007669"/>
    <property type="project" value="UniProtKB-KW"/>
</dbReference>
<proteinExistence type="inferred from homology"/>
<comment type="subcellular location">
    <subcellularLocation>
        <location evidence="11">Cell inner membrane</location>
        <topology evidence="11">Single-pass membrane protein</topology>
    </subcellularLocation>
</comment>
<name>A0A1U9JSJ5_9HYPH</name>
<evidence type="ECO:0000259" key="12">
    <source>
        <dbReference type="Pfam" id="PF00912"/>
    </source>
</evidence>
<dbReference type="Pfam" id="PF00912">
    <property type="entry name" value="Transgly"/>
    <property type="match status" value="1"/>
</dbReference>
<keyword evidence="3 11" id="KW-0328">Glycosyltransferase</keyword>
<dbReference type="SUPFAM" id="SSF53955">
    <property type="entry name" value="Lysozyme-like"/>
    <property type="match status" value="1"/>
</dbReference>
<keyword evidence="10 11" id="KW-0961">Cell wall biogenesis/degradation</keyword>
<dbReference type="GO" id="GO:0016763">
    <property type="term" value="F:pentosyltransferase activity"/>
    <property type="evidence" value="ECO:0007669"/>
    <property type="project" value="InterPro"/>
</dbReference>
<dbReference type="InterPro" id="IPR001264">
    <property type="entry name" value="Glyco_trans_51"/>
</dbReference>
<comment type="catalytic activity">
    <reaction evidence="11">
        <text>[GlcNAc-(1-&gt;4)-Mur2Ac(oyl-L-Ala-gamma-D-Glu-L-Lys-D-Ala-D-Ala)](n)-di-trans,octa-cis-undecaprenyl diphosphate + beta-D-GlcNAc-(1-&gt;4)-Mur2Ac(oyl-L-Ala-gamma-D-Glu-L-Lys-D-Ala-D-Ala)-di-trans,octa-cis-undecaprenyl diphosphate = [GlcNAc-(1-&gt;4)-Mur2Ac(oyl-L-Ala-gamma-D-Glu-L-Lys-D-Ala-D-Ala)](n+1)-di-trans,octa-cis-undecaprenyl diphosphate + di-trans,octa-cis-undecaprenyl diphosphate + H(+)</text>
        <dbReference type="Rhea" id="RHEA:23708"/>
        <dbReference type="Rhea" id="RHEA-COMP:9602"/>
        <dbReference type="Rhea" id="RHEA-COMP:9603"/>
        <dbReference type="ChEBI" id="CHEBI:15378"/>
        <dbReference type="ChEBI" id="CHEBI:58405"/>
        <dbReference type="ChEBI" id="CHEBI:60033"/>
        <dbReference type="ChEBI" id="CHEBI:78435"/>
        <dbReference type="EC" id="2.4.99.28"/>
    </reaction>
</comment>
<keyword evidence="14" id="KW-1185">Reference proteome</keyword>
<dbReference type="EC" id="2.4.99.28" evidence="11"/>
<dbReference type="GO" id="GO:0009252">
    <property type="term" value="P:peptidoglycan biosynthetic process"/>
    <property type="evidence" value="ECO:0007669"/>
    <property type="project" value="UniProtKB-UniRule"/>
</dbReference>
<keyword evidence="6 11" id="KW-0133">Cell shape</keyword>
<dbReference type="InterPro" id="IPR036950">
    <property type="entry name" value="PBP_transglycosylase"/>
</dbReference>
<comment type="function">
    <text evidence="11">Peptidoglycan polymerase that catalyzes glycan chain elongation from lipid-linked precursors.</text>
</comment>
<keyword evidence="8 11" id="KW-1133">Transmembrane helix</keyword>
<evidence type="ECO:0000256" key="8">
    <source>
        <dbReference type="ARBA" id="ARBA00022989"/>
    </source>
</evidence>
<keyword evidence="7 11" id="KW-0573">Peptidoglycan synthesis</keyword>
<accession>A0A1U9JSJ5</accession>
<evidence type="ECO:0000256" key="7">
    <source>
        <dbReference type="ARBA" id="ARBA00022984"/>
    </source>
</evidence>
<keyword evidence="1 11" id="KW-1003">Cell membrane</keyword>
<reference evidence="13 14" key="2">
    <citation type="journal article" date="2016" name="Sci. Rep.">
        <title>The genome of Rhizobiales bacteria in predatory ants reveals urease gene functions but no genes for nitrogen fixation.</title>
        <authorList>
            <person name="Neuvonen M.M."/>
            <person name="Tamarit D."/>
            <person name="Naslund K."/>
            <person name="Liebig J."/>
            <person name="Feldhaar H."/>
            <person name="Moran N.A."/>
            <person name="Guy L."/>
            <person name="Andersson S.G."/>
        </authorList>
    </citation>
    <scope>NUCLEOTIDE SEQUENCE [LARGE SCALE GENOMIC DNA]</scope>
    <source>
        <strain evidence="13 14">Hsal</strain>
    </source>
</reference>
<dbReference type="GO" id="GO:0005886">
    <property type="term" value="C:plasma membrane"/>
    <property type="evidence" value="ECO:0007669"/>
    <property type="project" value="UniProtKB-SubCell"/>
</dbReference>
<dbReference type="GO" id="GO:0009274">
    <property type="term" value="C:peptidoglycan-based cell wall"/>
    <property type="evidence" value="ECO:0007669"/>
    <property type="project" value="InterPro"/>
</dbReference>
<evidence type="ECO:0000256" key="1">
    <source>
        <dbReference type="ARBA" id="ARBA00022475"/>
    </source>
</evidence>